<evidence type="ECO:0000313" key="3">
    <source>
        <dbReference type="Proteomes" id="UP001222118"/>
    </source>
</evidence>
<feature type="region of interest" description="Disordered" evidence="1">
    <location>
        <begin position="49"/>
        <end position="74"/>
    </location>
</feature>
<proteinExistence type="predicted"/>
<accession>A0ABY7YVM9</accession>
<dbReference type="RefSeq" id="WP_282210833.1">
    <property type="nucleotide sequence ID" value="NZ_CP118247.1"/>
</dbReference>
<organism evidence="2 3">
    <name type="scientific">Devosia rhodophyticola</name>
    <dbReference type="NCBI Taxonomy" id="3026423"/>
    <lineage>
        <taxon>Bacteria</taxon>
        <taxon>Pseudomonadati</taxon>
        <taxon>Pseudomonadota</taxon>
        <taxon>Alphaproteobacteria</taxon>
        <taxon>Hyphomicrobiales</taxon>
        <taxon>Devosiaceae</taxon>
        <taxon>Devosia</taxon>
    </lineage>
</organism>
<keyword evidence="3" id="KW-1185">Reference proteome</keyword>
<evidence type="ECO:0000256" key="1">
    <source>
        <dbReference type="SAM" id="MobiDB-lite"/>
    </source>
</evidence>
<sequence>MKKTITWILLADGAQARVLEHTGPGKGLKQVDGLDFAIPALQAQDIMADRPGRGAIPGGDSKSGMQPRTDPVEHRESEFVKSMATMLDEKLRKGAYDRLVIAASPIALGVIRKAITPAVRHAIVGELDKDLTNMPTAQLDKHFDGILAV</sequence>
<reference evidence="2 3" key="1">
    <citation type="submission" date="2023-02" db="EMBL/GenBank/DDBJ databases">
        <title>Devosia chondri sp. nov., isolated from the phycosphere of marine algae.</title>
        <authorList>
            <person name="Kim J.M."/>
            <person name="Lee J.K."/>
            <person name="Choi B.J."/>
            <person name="Bayburt H."/>
            <person name="Jeon C.O."/>
        </authorList>
    </citation>
    <scope>NUCLEOTIDE SEQUENCE [LARGE SCALE GENOMIC DNA]</scope>
    <source>
        <strain evidence="2 3">G2-5</strain>
    </source>
</reference>
<dbReference type="InterPro" id="IPR019291">
    <property type="entry name" value="Host_attachment_protein"/>
</dbReference>
<gene>
    <name evidence="2" type="ORF">PSQ90_13610</name>
</gene>
<dbReference type="Proteomes" id="UP001222118">
    <property type="component" value="Chromosome"/>
</dbReference>
<protein>
    <submittedName>
        <fullName evidence="2">Host attachment protein</fullName>
    </submittedName>
</protein>
<evidence type="ECO:0000313" key="2">
    <source>
        <dbReference type="EMBL" id="WDR05314.1"/>
    </source>
</evidence>
<name>A0ABY7YVM9_9HYPH</name>
<dbReference type="Pfam" id="PF10116">
    <property type="entry name" value="Host_attach"/>
    <property type="match status" value="1"/>
</dbReference>
<dbReference type="EMBL" id="CP118247">
    <property type="protein sequence ID" value="WDR05314.1"/>
    <property type="molecule type" value="Genomic_DNA"/>
</dbReference>